<protein>
    <recommendedName>
        <fullName evidence="2">non-specific serine/threonine protein kinase</fullName>
        <ecNumber evidence="2">2.7.11.1</ecNumber>
    </recommendedName>
</protein>
<dbReference type="PROSITE" id="PS50011">
    <property type="entry name" value="PROTEIN_KINASE_DOM"/>
    <property type="match status" value="2"/>
</dbReference>
<evidence type="ECO:0000256" key="15">
    <source>
        <dbReference type="SAM" id="SignalP"/>
    </source>
</evidence>
<dbReference type="PANTHER" id="PTHR27002">
    <property type="entry name" value="RECEPTOR-LIKE SERINE/THREONINE-PROTEIN KINASE SD1-8"/>
    <property type="match status" value="1"/>
</dbReference>
<dbReference type="CDD" id="cd14066">
    <property type="entry name" value="STKc_IRAK"/>
    <property type="match status" value="1"/>
</dbReference>
<feature type="domain" description="Protein kinase" evidence="16">
    <location>
        <begin position="991"/>
        <end position="1078"/>
    </location>
</feature>
<evidence type="ECO:0000256" key="8">
    <source>
        <dbReference type="ARBA" id="ARBA00022777"/>
    </source>
</evidence>
<dbReference type="GO" id="GO:0106310">
    <property type="term" value="F:protein serine kinase activity"/>
    <property type="evidence" value="ECO:0007669"/>
    <property type="project" value="RHEA"/>
</dbReference>
<keyword evidence="19" id="KW-0430">Lectin</keyword>
<dbReference type="Proteomes" id="UP000053555">
    <property type="component" value="Unassembled WGS sequence"/>
</dbReference>
<organism evidence="19">
    <name type="scientific">Glycine soja</name>
    <name type="common">Wild soybean</name>
    <dbReference type="NCBI Taxonomy" id="3848"/>
    <lineage>
        <taxon>Eukaryota</taxon>
        <taxon>Viridiplantae</taxon>
        <taxon>Streptophyta</taxon>
        <taxon>Embryophyta</taxon>
        <taxon>Tracheophyta</taxon>
        <taxon>Spermatophyta</taxon>
        <taxon>Magnoliopsida</taxon>
        <taxon>eudicotyledons</taxon>
        <taxon>Gunneridae</taxon>
        <taxon>Pentapetalae</taxon>
        <taxon>rosids</taxon>
        <taxon>fabids</taxon>
        <taxon>Fabales</taxon>
        <taxon>Fabaceae</taxon>
        <taxon>Papilionoideae</taxon>
        <taxon>50 kb inversion clade</taxon>
        <taxon>NPAAA clade</taxon>
        <taxon>indigoferoid/millettioid clade</taxon>
        <taxon>Phaseoleae</taxon>
        <taxon>Glycine</taxon>
        <taxon>Glycine subgen. Soja</taxon>
    </lineage>
</organism>
<dbReference type="SUPFAM" id="SSF56112">
    <property type="entry name" value="Protein kinase-like (PK-like)"/>
    <property type="match status" value="2"/>
</dbReference>
<dbReference type="Gene3D" id="3.30.200.20">
    <property type="entry name" value="Phosphorylase Kinase, domain 1"/>
    <property type="match status" value="2"/>
</dbReference>
<evidence type="ECO:0000259" key="18">
    <source>
        <dbReference type="PROSITE" id="PS50948"/>
    </source>
</evidence>
<feature type="chain" id="PRO_5002075724" description="non-specific serine/threonine protein kinase" evidence="15">
    <location>
        <begin position="27"/>
        <end position="1078"/>
    </location>
</feature>
<keyword evidence="14" id="KW-0472">Membrane</keyword>
<feature type="domain" description="Apple" evidence="18">
    <location>
        <begin position="337"/>
        <end position="422"/>
    </location>
</feature>
<keyword evidence="6 15" id="KW-0732">Signal</keyword>
<keyword evidence="11" id="KW-0325">Glycoprotein</keyword>
<proteinExistence type="predicted"/>
<keyword evidence="14" id="KW-0812">Transmembrane</keyword>
<dbReference type="InterPro" id="IPR011009">
    <property type="entry name" value="Kinase-like_dom_sf"/>
</dbReference>
<dbReference type="Pfam" id="PF07714">
    <property type="entry name" value="PK_Tyr_Ser-Thr"/>
    <property type="match status" value="1"/>
</dbReference>
<dbReference type="PROSITE" id="PS00108">
    <property type="entry name" value="PROTEIN_KINASE_ST"/>
    <property type="match status" value="1"/>
</dbReference>
<evidence type="ECO:0000259" key="16">
    <source>
        <dbReference type="PROSITE" id="PS50011"/>
    </source>
</evidence>
<feature type="domain" description="Protein kinase" evidence="16">
    <location>
        <begin position="522"/>
        <end position="808"/>
    </location>
</feature>
<dbReference type="InterPro" id="IPR001480">
    <property type="entry name" value="Bulb-type_lectin_dom"/>
</dbReference>
<dbReference type="GO" id="GO:0005524">
    <property type="term" value="F:ATP binding"/>
    <property type="evidence" value="ECO:0007669"/>
    <property type="project" value="UniProtKB-KW"/>
</dbReference>
<sequence>MCFSSCANLFFVLFILFCYVLDVAIAVDTITSSQPVKDPETLRSKDGNFTLGFFSPQNSKNRYVGIWWKSQSTVVWVANRNQPLNDSSGIITISEDGNLVVLNGQKQVVWSSNVSNTSSNTTSQFSDYGKLVLTETTTGNILWDSFQQPSDTLLPGMKLSSNSTSMRVKLASWKSPSNPSVGSFSSGVVERINILEVFVWNETQPYWRSGPWNGGIFTGIPSMSPYRNGFKGGDDGEANTEIYYTVPSALTFTIYMLNSQGQYEEKWWYDEKKEMQLVWTSQESDCDVYGMCGPFTSCNAQSSPICSCLKGFEPRNKEEWNRQNWTGGCVRRTQLQCERVKDHNTSRDTKEDGFLKLQMVKVPDFPEGSPVEPDICRSQCLENCSCVAYTHDDGIGCMSWTGNLLDIQQFSEGGLDLYIRVAHTELDKGTNTKIIITITVIIGTVMIVTCAYVMWRTSNHPGRIWNLIKSARKGNNRAFVRFNNDETPNHPSHKVIEELSQVTLPELLLFNFERVATATNSFDLSNKLGQGGFGPVYKGKLQDGQEIAVKRLSRASGQGLEEFMNEVVVISKLQHRNLVRLFGCCAEGDEKMLIYEYMPNKSLDVFIFDQSRSKLLDWRKRSSIIEGIARGLLYLHRDSRLRIIHRDLKASNILLDEELNPKISDFGMARIFGGTEDQANTNRIVGTYGYMSPEYAMQGLFSEKSDVFSFGVLVLEIVSGRRNSSFYDNVHALSLLGFAWIQWREGNTLSLMMDQEIHDPSHHEDILRYIHIGLLCVQEHAVDRPTMAAVISMLSSELALPPPSQPAFILQQNMLNLASSEETLRCCSINIVSVTDIQGNISFEESIQMCWGSKLEILICMPWTIDYKKEVSNVIMSKEESSRLESCSCVAYSHDDRTGCMSWTGNLLDIQQFSSAELVLYVRVAYAELEHDKVFVRKSARKRNNKASLLFNNDETSEHPSQKVIEELSQVTLPELLQLDFEMVAIATNNFHLPNKLGQGGFGPVYKGKLQDGQEIAVKRLSRASGQGLEEFMNEVVDLKTSNILLDEELNPKISDFGMVRIFGGSEDQANTNMVVGT</sequence>
<dbReference type="PROSITE" id="PS50927">
    <property type="entry name" value="BULB_LECTIN"/>
    <property type="match status" value="1"/>
</dbReference>
<keyword evidence="10" id="KW-1015">Disulfide bond</keyword>
<dbReference type="InterPro" id="IPR008271">
    <property type="entry name" value="Ser/Thr_kinase_AS"/>
</dbReference>
<dbReference type="EMBL" id="KN664071">
    <property type="protein sequence ID" value="KHN11004.1"/>
    <property type="molecule type" value="Genomic_DNA"/>
</dbReference>
<evidence type="ECO:0000256" key="14">
    <source>
        <dbReference type="SAM" id="Phobius"/>
    </source>
</evidence>
<evidence type="ECO:0000256" key="9">
    <source>
        <dbReference type="ARBA" id="ARBA00022840"/>
    </source>
</evidence>
<evidence type="ECO:0000313" key="19">
    <source>
        <dbReference type="EMBL" id="KHN11004.1"/>
    </source>
</evidence>
<evidence type="ECO:0000256" key="4">
    <source>
        <dbReference type="ARBA" id="ARBA00022527"/>
    </source>
</evidence>
<dbReference type="Gene3D" id="2.90.10.10">
    <property type="entry name" value="Bulb-type lectin domain"/>
    <property type="match status" value="1"/>
</dbReference>
<dbReference type="GO" id="GO:0048544">
    <property type="term" value="P:recognition of pollen"/>
    <property type="evidence" value="ECO:0007669"/>
    <property type="project" value="InterPro"/>
</dbReference>
<dbReference type="Pfam" id="PF01453">
    <property type="entry name" value="B_lectin"/>
    <property type="match status" value="1"/>
</dbReference>
<evidence type="ECO:0000256" key="6">
    <source>
        <dbReference type="ARBA" id="ARBA00022729"/>
    </source>
</evidence>
<dbReference type="PANTHER" id="PTHR27002:SF1105">
    <property type="entry name" value="S-LOCUS LECTIN KINASE FAMILY PROTEIN"/>
    <property type="match status" value="1"/>
</dbReference>
<accession>A0A0B2PTL8</accession>
<dbReference type="InterPro" id="IPR001245">
    <property type="entry name" value="Ser-Thr/Tyr_kinase_cat_dom"/>
</dbReference>
<dbReference type="CDD" id="cd01098">
    <property type="entry name" value="PAN_AP_plant"/>
    <property type="match status" value="2"/>
</dbReference>
<dbReference type="InterPro" id="IPR036426">
    <property type="entry name" value="Bulb-type_lectin_dom_sf"/>
</dbReference>
<evidence type="ECO:0000256" key="10">
    <source>
        <dbReference type="ARBA" id="ARBA00023157"/>
    </source>
</evidence>
<keyword evidence="3" id="KW-1003">Cell membrane</keyword>
<keyword evidence="8 19" id="KW-0418">Kinase</keyword>
<keyword evidence="9" id="KW-0067">ATP-binding</keyword>
<dbReference type="SMART" id="SM00473">
    <property type="entry name" value="PAN_AP"/>
    <property type="match status" value="1"/>
</dbReference>
<dbReference type="Pfam" id="PF00954">
    <property type="entry name" value="S_locus_glycop"/>
    <property type="match status" value="1"/>
</dbReference>
<dbReference type="InterPro" id="IPR000719">
    <property type="entry name" value="Prot_kinase_dom"/>
</dbReference>
<reference evidence="19" key="1">
    <citation type="submission" date="2014-07" db="EMBL/GenBank/DDBJ databases">
        <title>Identification of a novel salt tolerance gene in wild soybean by whole-genome sequencing.</title>
        <authorList>
            <person name="Lam H.-M."/>
            <person name="Qi X."/>
            <person name="Li M.-W."/>
            <person name="Liu X."/>
            <person name="Xie M."/>
            <person name="Ni M."/>
            <person name="Xu X."/>
        </authorList>
    </citation>
    <scope>NUCLEOTIDE SEQUENCE [LARGE SCALE GENOMIC DNA]</scope>
    <source>
        <tissue evidence="19">Root</tissue>
    </source>
</reference>
<dbReference type="CDD" id="cd00028">
    <property type="entry name" value="B_lectin"/>
    <property type="match status" value="1"/>
</dbReference>
<evidence type="ECO:0000256" key="12">
    <source>
        <dbReference type="ARBA" id="ARBA00047899"/>
    </source>
</evidence>
<dbReference type="GO" id="GO:0005886">
    <property type="term" value="C:plasma membrane"/>
    <property type="evidence" value="ECO:0007669"/>
    <property type="project" value="UniProtKB-SubCell"/>
</dbReference>
<evidence type="ECO:0000259" key="17">
    <source>
        <dbReference type="PROSITE" id="PS50927"/>
    </source>
</evidence>
<evidence type="ECO:0000256" key="13">
    <source>
        <dbReference type="ARBA" id="ARBA00048679"/>
    </source>
</evidence>
<evidence type="ECO:0000256" key="2">
    <source>
        <dbReference type="ARBA" id="ARBA00012513"/>
    </source>
</evidence>
<feature type="transmembrane region" description="Helical" evidence="14">
    <location>
        <begin position="434"/>
        <end position="455"/>
    </location>
</feature>
<comment type="subcellular location">
    <subcellularLocation>
        <location evidence="1">Cell membrane</location>
        <topology evidence="1">Single-pass type I membrane protein</topology>
    </subcellularLocation>
</comment>
<comment type="catalytic activity">
    <reaction evidence="12">
        <text>L-threonyl-[protein] + ATP = O-phospho-L-threonyl-[protein] + ADP + H(+)</text>
        <dbReference type="Rhea" id="RHEA:46608"/>
        <dbReference type="Rhea" id="RHEA-COMP:11060"/>
        <dbReference type="Rhea" id="RHEA-COMP:11605"/>
        <dbReference type="ChEBI" id="CHEBI:15378"/>
        <dbReference type="ChEBI" id="CHEBI:30013"/>
        <dbReference type="ChEBI" id="CHEBI:30616"/>
        <dbReference type="ChEBI" id="CHEBI:61977"/>
        <dbReference type="ChEBI" id="CHEBI:456216"/>
        <dbReference type="EC" id="2.7.11.1"/>
    </reaction>
</comment>
<dbReference type="SUPFAM" id="SSF51110">
    <property type="entry name" value="alpha-D-mannose-specific plant lectins"/>
    <property type="match status" value="1"/>
</dbReference>
<keyword evidence="5 19" id="KW-0808">Transferase</keyword>
<dbReference type="FunFam" id="2.90.10.10:FF:000001">
    <property type="entry name" value="G-type lectin S-receptor-like serine/threonine-protein kinase"/>
    <property type="match status" value="1"/>
</dbReference>
<keyword evidence="7" id="KW-0547">Nucleotide-binding</keyword>
<feature type="signal peptide" evidence="15">
    <location>
        <begin position="1"/>
        <end position="26"/>
    </location>
</feature>
<dbReference type="GO" id="GO:0004674">
    <property type="term" value="F:protein serine/threonine kinase activity"/>
    <property type="evidence" value="ECO:0007669"/>
    <property type="project" value="UniProtKB-KW"/>
</dbReference>
<name>A0A0B2PTL8_GLYSO</name>
<dbReference type="PROSITE" id="PS50948">
    <property type="entry name" value="PAN"/>
    <property type="match status" value="1"/>
</dbReference>
<dbReference type="FunFam" id="1.10.510.10:FF:000060">
    <property type="entry name" value="G-type lectin S-receptor-like serine/threonine-protein kinase"/>
    <property type="match status" value="1"/>
</dbReference>
<comment type="catalytic activity">
    <reaction evidence="13">
        <text>L-seryl-[protein] + ATP = O-phospho-L-seryl-[protein] + ADP + H(+)</text>
        <dbReference type="Rhea" id="RHEA:17989"/>
        <dbReference type="Rhea" id="RHEA-COMP:9863"/>
        <dbReference type="Rhea" id="RHEA-COMP:11604"/>
        <dbReference type="ChEBI" id="CHEBI:15378"/>
        <dbReference type="ChEBI" id="CHEBI:29999"/>
        <dbReference type="ChEBI" id="CHEBI:30616"/>
        <dbReference type="ChEBI" id="CHEBI:83421"/>
        <dbReference type="ChEBI" id="CHEBI:456216"/>
        <dbReference type="EC" id="2.7.11.1"/>
    </reaction>
</comment>
<evidence type="ECO:0000256" key="1">
    <source>
        <dbReference type="ARBA" id="ARBA00004251"/>
    </source>
</evidence>
<dbReference type="GO" id="GO:0030246">
    <property type="term" value="F:carbohydrate binding"/>
    <property type="evidence" value="ECO:0007669"/>
    <property type="project" value="UniProtKB-KW"/>
</dbReference>
<gene>
    <name evidence="19" type="ORF">glysoja_026739</name>
</gene>
<evidence type="ECO:0000256" key="7">
    <source>
        <dbReference type="ARBA" id="ARBA00022741"/>
    </source>
</evidence>
<keyword evidence="4" id="KW-0723">Serine/threonine-protein kinase</keyword>
<dbReference type="EC" id="2.7.11.1" evidence="2"/>
<evidence type="ECO:0000256" key="11">
    <source>
        <dbReference type="ARBA" id="ARBA00023180"/>
    </source>
</evidence>
<keyword evidence="19" id="KW-0675">Receptor</keyword>
<evidence type="ECO:0000256" key="5">
    <source>
        <dbReference type="ARBA" id="ARBA00022679"/>
    </source>
</evidence>
<dbReference type="SMART" id="SM00220">
    <property type="entry name" value="S_TKc"/>
    <property type="match status" value="1"/>
</dbReference>
<keyword evidence="14" id="KW-1133">Transmembrane helix</keyword>
<dbReference type="Gene3D" id="1.10.510.10">
    <property type="entry name" value="Transferase(Phosphotransferase) domain 1"/>
    <property type="match status" value="2"/>
</dbReference>
<dbReference type="AlphaFoldDB" id="A0A0B2PTL8"/>
<dbReference type="InterPro" id="IPR003609">
    <property type="entry name" value="Pan_app"/>
</dbReference>
<dbReference type="SMART" id="SM00108">
    <property type="entry name" value="B_lectin"/>
    <property type="match status" value="1"/>
</dbReference>
<dbReference type="InterPro" id="IPR000858">
    <property type="entry name" value="S_locus_glycoprot_dom"/>
</dbReference>
<evidence type="ECO:0000256" key="3">
    <source>
        <dbReference type="ARBA" id="ARBA00022475"/>
    </source>
</evidence>
<dbReference type="FunFam" id="3.30.200.20:FF:000195">
    <property type="entry name" value="G-type lectin S-receptor-like serine/threonine-protein kinase"/>
    <property type="match status" value="1"/>
</dbReference>
<dbReference type="Pfam" id="PF08276">
    <property type="entry name" value="PAN_2"/>
    <property type="match status" value="2"/>
</dbReference>
<feature type="domain" description="Bulb-type lectin" evidence="17">
    <location>
        <begin position="27"/>
        <end position="146"/>
    </location>
</feature>